<dbReference type="InterPro" id="IPR045450">
    <property type="entry name" value="VMAP_C"/>
</dbReference>
<evidence type="ECO:0000259" key="2">
    <source>
        <dbReference type="Pfam" id="PF20028"/>
    </source>
</evidence>
<evidence type="ECO:0000259" key="1">
    <source>
        <dbReference type="Pfam" id="PF19956"/>
    </source>
</evidence>
<protein>
    <recommendedName>
        <fullName evidence="5">Trypsin-like peptidase</fullName>
    </recommendedName>
</protein>
<dbReference type="Pfam" id="PF20028">
    <property type="entry name" value="VMAP-C"/>
    <property type="match status" value="1"/>
</dbReference>
<dbReference type="SUPFAM" id="SSF50494">
    <property type="entry name" value="Trypsin-like serine proteases"/>
    <property type="match status" value="1"/>
</dbReference>
<evidence type="ECO:0000313" key="4">
    <source>
        <dbReference type="Proteomes" id="UP000622552"/>
    </source>
</evidence>
<gene>
    <name evidence="3" type="ORF">IW245_007603</name>
</gene>
<keyword evidence="4" id="KW-1185">Reference proteome</keyword>
<dbReference type="AlphaFoldDB" id="A0A8J7KNA4"/>
<dbReference type="Pfam" id="PF13365">
    <property type="entry name" value="Trypsin_2"/>
    <property type="match status" value="1"/>
</dbReference>
<dbReference type="InterPro" id="IPR045431">
    <property type="entry name" value="EAD2"/>
</dbReference>
<feature type="domain" description="Effector-associated" evidence="1">
    <location>
        <begin position="224"/>
        <end position="303"/>
    </location>
</feature>
<feature type="domain" description="vWA-MoxR associated protein C-terminal" evidence="2">
    <location>
        <begin position="434"/>
        <end position="671"/>
    </location>
</feature>
<dbReference type="RefSeq" id="WP_197007829.1">
    <property type="nucleotide sequence ID" value="NZ_BONS01000013.1"/>
</dbReference>
<evidence type="ECO:0008006" key="5">
    <source>
        <dbReference type="Google" id="ProtNLM"/>
    </source>
</evidence>
<dbReference type="Proteomes" id="UP000622552">
    <property type="component" value="Unassembled WGS sequence"/>
</dbReference>
<name>A0A8J7KNA4_9ACTN</name>
<reference evidence="3" key="1">
    <citation type="submission" date="2020-11" db="EMBL/GenBank/DDBJ databases">
        <title>Sequencing the genomes of 1000 actinobacteria strains.</title>
        <authorList>
            <person name="Klenk H.-P."/>
        </authorList>
    </citation>
    <scope>NUCLEOTIDE SEQUENCE</scope>
    <source>
        <strain evidence="3">DSM 45356</strain>
    </source>
</reference>
<proteinExistence type="predicted"/>
<dbReference type="Pfam" id="PF19956">
    <property type="entry name" value="EAD2"/>
    <property type="match status" value="1"/>
</dbReference>
<dbReference type="Gene3D" id="2.40.10.120">
    <property type="match status" value="1"/>
</dbReference>
<organism evidence="3 4">
    <name type="scientific">Longispora fulva</name>
    <dbReference type="NCBI Taxonomy" id="619741"/>
    <lineage>
        <taxon>Bacteria</taxon>
        <taxon>Bacillati</taxon>
        <taxon>Actinomycetota</taxon>
        <taxon>Actinomycetes</taxon>
        <taxon>Micromonosporales</taxon>
        <taxon>Micromonosporaceae</taxon>
        <taxon>Longispora</taxon>
    </lineage>
</organism>
<evidence type="ECO:0000313" key="3">
    <source>
        <dbReference type="EMBL" id="MBG6141409.1"/>
    </source>
</evidence>
<accession>A0A8J7KNA4</accession>
<sequence>MSAPRRDTWRVRILGADGRVCGGGVLVADDLVLTCAHVVTAALRADPGPALPRSSVLVDFPAYGGQSRQAWVTAGGWLPIAANGSGDLAVLKLQGPVPAQPATIGSWSQVADNAVRVYGHPRALPEGVWANATLSGTGGPGGELVQLIGRLEGRRIERGFSGCGVVDSGTGAVIGILVSADSSEGSRNAWMLPMELARRLAPLAGPADDREEPRDYLDELLHELLSVPGLDDRVNRGFLVDELERELDRRVEFTSSDHAARDLLQLLRGCLADPDDEALDALVRALRRLYRGHPAVHRLTELAQERPLLLRQERQRLIRTLGRLSPDLITRAVRSALGPLGVRHGLDPADLGGVVDELAELGRPLLLFLLRVAEQSEVTVADDLREHYVRCARRLGMSDREIDRLRVSEPFQPASPRRSYVVVELHEYFPNPEKYLLAVWLQHDTGGGDRPLRTGDGEPLGLDELPGKLSELLRELASASLEALGELTIEFVLPDELLSHPVDQWEVTPMGFSRELGMEYPVVVRSLERVRNSLTRGRWRRRWSWLQRNGAHDSAVQWLHLGAVDQAMLLADLRISGDDHPVCLVLCGQPGTDEALKKAVGAVLEAGVPAVLWCRDARTASRFEEETTAMLGGREVLDLPMIVLRHRQDAVRRGRPAEHLGLHLSLLWEDAERLPPAGLR</sequence>
<comment type="caution">
    <text evidence="3">The sequence shown here is derived from an EMBL/GenBank/DDBJ whole genome shotgun (WGS) entry which is preliminary data.</text>
</comment>
<dbReference type="EMBL" id="JADOUF010000001">
    <property type="protein sequence ID" value="MBG6141409.1"/>
    <property type="molecule type" value="Genomic_DNA"/>
</dbReference>
<dbReference type="InterPro" id="IPR009003">
    <property type="entry name" value="Peptidase_S1_PA"/>
</dbReference>